<protein>
    <submittedName>
        <fullName evidence="2">DUF2330 domain-containing protein</fullName>
    </submittedName>
</protein>
<dbReference type="Pfam" id="PF10092">
    <property type="entry name" value="DUF2330"/>
    <property type="match status" value="1"/>
</dbReference>
<dbReference type="InterPro" id="IPR019283">
    <property type="entry name" value="DUF2330"/>
</dbReference>
<organism evidence="2 3">
    <name type="scientific">Eiseniibacteriota bacterium</name>
    <dbReference type="NCBI Taxonomy" id="2212470"/>
    <lineage>
        <taxon>Bacteria</taxon>
        <taxon>Candidatus Eiseniibacteriota</taxon>
    </lineage>
</organism>
<reference evidence="2 3" key="1">
    <citation type="journal article" date="2019" name="Nat. Microbiol.">
        <title>Mediterranean grassland soil C-N compound turnover is dependent on rainfall and depth, and is mediated by genomically divergent microorganisms.</title>
        <authorList>
            <person name="Diamond S."/>
            <person name="Andeer P.F."/>
            <person name="Li Z."/>
            <person name="Crits-Christoph A."/>
            <person name="Burstein D."/>
            <person name="Anantharaman K."/>
            <person name="Lane K.R."/>
            <person name="Thomas B.C."/>
            <person name="Pan C."/>
            <person name="Northen T.R."/>
            <person name="Banfield J.F."/>
        </authorList>
    </citation>
    <scope>NUCLEOTIDE SEQUENCE [LARGE SCALE GENOMIC DNA]</scope>
    <source>
        <strain evidence="2">WS_1</strain>
    </source>
</reference>
<dbReference type="PIRSF" id="PIRSF026449">
    <property type="entry name" value="UCP026449"/>
    <property type="match status" value="1"/>
</dbReference>
<evidence type="ECO:0000256" key="1">
    <source>
        <dbReference type="SAM" id="SignalP"/>
    </source>
</evidence>
<name>A0A538S7Q0_UNCEI</name>
<comment type="caution">
    <text evidence="2">The sequence shown here is derived from an EMBL/GenBank/DDBJ whole genome shotgun (WGS) entry which is preliminary data.</text>
</comment>
<dbReference type="AlphaFoldDB" id="A0A538S7Q0"/>
<dbReference type="InterPro" id="IPR016838">
    <property type="entry name" value="UCP026449"/>
</dbReference>
<keyword evidence="1" id="KW-0732">Signal</keyword>
<gene>
    <name evidence="2" type="ORF">E6K71_10070</name>
</gene>
<feature type="chain" id="PRO_5022235160" evidence="1">
    <location>
        <begin position="19"/>
        <end position="446"/>
    </location>
</feature>
<dbReference type="EMBL" id="VBOR01000112">
    <property type="protein sequence ID" value="TMQ47412.1"/>
    <property type="molecule type" value="Genomic_DNA"/>
</dbReference>
<accession>A0A538S7Q0</accession>
<sequence>MKHLLVCASLLWTALLWADPASSFCGFYVARGDAKLFNHASKVVMVREGDRTVLTMANDYSGGPDEFAMVVPVPTILEKGQIHVGSREVLDHLDAYSAPRLVEYFDEDPCRAYAMEDRAAKVAPQALGMTDRSREEQARSPGVAIEARYTVGEYDIVILSAKESGGLQTWLLENGYTVPMGAHRVLASYIRQGMKFFVAKVNLGEQRRLGFSYLRPLQVAYDSPKFMLPLRLGMVNADGPQELFVFAITRNGRVETTNYRTVKLPEGMDIPEYVKDEFPGFYRSMFTRQVENENREAVFLEYAWNMSWCDPCAADPLTADELRGLGVFWLGSSGPQGFVPGGPQNTFITRLHVRYDARHFPEDLVFQQTADQTNFQARYVLRHPWKGDTSCERYAEYRRTVRERRSKEAETLASLTGWDLASIRRKMGGGWSEDNSPAWWERIWNN</sequence>
<evidence type="ECO:0000313" key="3">
    <source>
        <dbReference type="Proteomes" id="UP000316292"/>
    </source>
</evidence>
<dbReference type="Proteomes" id="UP000316292">
    <property type="component" value="Unassembled WGS sequence"/>
</dbReference>
<evidence type="ECO:0000313" key="2">
    <source>
        <dbReference type="EMBL" id="TMQ47412.1"/>
    </source>
</evidence>
<proteinExistence type="predicted"/>
<feature type="signal peptide" evidence="1">
    <location>
        <begin position="1"/>
        <end position="18"/>
    </location>
</feature>